<dbReference type="InterPro" id="IPR053010">
    <property type="entry name" value="SET_SmydA-8"/>
</dbReference>
<dbReference type="OrthoDB" id="3174329at2759"/>
<dbReference type="Gene3D" id="2.170.270.10">
    <property type="entry name" value="SET domain"/>
    <property type="match status" value="1"/>
</dbReference>
<dbReference type="InParanoid" id="A0A7E5VX40"/>
<reference evidence="2" key="1">
    <citation type="submission" date="2025-08" db="UniProtKB">
        <authorList>
            <consortium name="RefSeq"/>
        </authorList>
    </citation>
    <scope>IDENTIFICATION</scope>
</reference>
<dbReference type="KEGG" id="tnl:113497526"/>
<dbReference type="CDD" id="cd20071">
    <property type="entry name" value="SET_SMYD"/>
    <property type="match status" value="1"/>
</dbReference>
<dbReference type="PANTHER" id="PTHR46455">
    <property type="entry name" value="SET AND MYND DOMAIN CONTAINING, ARTHROPOD-SPECIFIC, MEMBER 4, ISOFORM A"/>
    <property type="match status" value="1"/>
</dbReference>
<sequence>MSENIKAGQENGASVANIVAKRSDDLGRYLVAAHDLTPGDIVINEKPIVFGPKATLDPEAVMPCVGCYIPVSTEAGERCQKCGWPVCSGNCPGLKDPRHHAGECEILSLRPECELNNMADYYRHDALLPLRCVMLQKTDPEGWNKLMEMQSHIECRMPGTEAYEEANEFIVKYLINNFFSKLDKKSGKLQEVTPELIHRICGIIDTNALEIRLPQGTELFALYVNTCIMEHSCTPNTKHTFTVTSKDRNELYKITAKAVVPILKDSHISTMYSHALWGTQARRQHLKDAKYFACKCPRCSDPTELGTYLSAMKCLGDGTNLCGGTHLPEDPLDDETDWACDKCSVKVNNIQVNMLISQMGEEVEDVLMMGASIKVLENLINKLSMFLHPNHYHMYSLKHSLVQLYGREPGYTSMEILDKKIKMCRDLVGITKTLDPGNARLSLYNSVLQHELHTALVMKSLLINEDPKEKKIEIIKPLLTEAKLAIEDALQSLKDDIDEDSGKKLFSVIGNSKDKFDQYCNQIEIVI</sequence>
<evidence type="ECO:0000313" key="2">
    <source>
        <dbReference type="RefSeq" id="XP_026732903.1"/>
    </source>
</evidence>
<dbReference type="GeneID" id="113497526"/>
<protein>
    <submittedName>
        <fullName evidence="2">SET domain-containing protein SmydA-8 isoform X1</fullName>
    </submittedName>
</protein>
<dbReference type="PANTHER" id="PTHR46455:SF2">
    <property type="entry name" value="AT24727P"/>
    <property type="match status" value="1"/>
</dbReference>
<dbReference type="Gene3D" id="6.10.140.2220">
    <property type="match status" value="1"/>
</dbReference>
<gene>
    <name evidence="2" type="primary">LOC113497526</name>
</gene>
<accession>A0A7E5VX40</accession>
<keyword evidence="1" id="KW-1185">Reference proteome</keyword>
<dbReference type="InterPro" id="IPR046341">
    <property type="entry name" value="SET_dom_sf"/>
</dbReference>
<dbReference type="RefSeq" id="XP_026732903.1">
    <property type="nucleotide sequence ID" value="XM_026877102.1"/>
</dbReference>
<dbReference type="AlphaFoldDB" id="A0A7E5VX40"/>
<dbReference type="CTD" id="35538"/>
<proteinExistence type="predicted"/>
<dbReference type="Gene3D" id="1.10.220.160">
    <property type="match status" value="1"/>
</dbReference>
<name>A0A7E5VX40_TRINI</name>
<dbReference type="Proteomes" id="UP000322000">
    <property type="component" value="Chromosome 9"/>
</dbReference>
<organism evidence="1 2">
    <name type="scientific">Trichoplusia ni</name>
    <name type="common">Cabbage looper</name>
    <dbReference type="NCBI Taxonomy" id="7111"/>
    <lineage>
        <taxon>Eukaryota</taxon>
        <taxon>Metazoa</taxon>
        <taxon>Ecdysozoa</taxon>
        <taxon>Arthropoda</taxon>
        <taxon>Hexapoda</taxon>
        <taxon>Insecta</taxon>
        <taxon>Pterygota</taxon>
        <taxon>Neoptera</taxon>
        <taxon>Endopterygota</taxon>
        <taxon>Lepidoptera</taxon>
        <taxon>Glossata</taxon>
        <taxon>Ditrysia</taxon>
        <taxon>Noctuoidea</taxon>
        <taxon>Noctuidae</taxon>
        <taxon>Plusiinae</taxon>
        <taxon>Trichoplusia</taxon>
    </lineage>
</organism>
<dbReference type="SUPFAM" id="SSF82199">
    <property type="entry name" value="SET domain"/>
    <property type="match status" value="1"/>
</dbReference>
<evidence type="ECO:0000313" key="1">
    <source>
        <dbReference type="Proteomes" id="UP000322000"/>
    </source>
</evidence>